<dbReference type="Pfam" id="PF02811">
    <property type="entry name" value="PHP"/>
    <property type="match status" value="1"/>
</dbReference>
<dbReference type="SUPFAM" id="SSF89550">
    <property type="entry name" value="PHP domain-like"/>
    <property type="match status" value="1"/>
</dbReference>
<dbReference type="AlphaFoldDB" id="A0A1F2WKC3"/>
<dbReference type="Pfam" id="PF13263">
    <property type="entry name" value="PHP_C"/>
    <property type="match status" value="1"/>
</dbReference>
<sequence>MLIDLHVHTAVSSPCSQIDPIQLIKVASTTALDAICVTEHEETEGAEVAWRLGTESGFPVLRGIEIYTDLGDVLLFGPARSSYPTRTPFCELLAEVRESGGVLILCHPCRGAHDLFDTMKPETADFLLSNIDAVETRNGGTTPVANGTAEAMAARYGLPGVGGSDAHFLMQLGRCLTIFERDINGEDDLVREIKAGRCRAVSASEIEQNVMPEFRRL</sequence>
<dbReference type="GO" id="GO:0035312">
    <property type="term" value="F:5'-3' DNA exonuclease activity"/>
    <property type="evidence" value="ECO:0007669"/>
    <property type="project" value="TreeGrafter"/>
</dbReference>
<dbReference type="EMBL" id="MELK01000035">
    <property type="protein sequence ID" value="OFW57283.1"/>
    <property type="molecule type" value="Genomic_DNA"/>
</dbReference>
<dbReference type="InterPro" id="IPR004013">
    <property type="entry name" value="PHP_dom"/>
</dbReference>
<dbReference type="InterPro" id="IPR052018">
    <property type="entry name" value="PHP_domain"/>
</dbReference>
<dbReference type="GO" id="GO:0004534">
    <property type="term" value="F:5'-3' RNA exonuclease activity"/>
    <property type="evidence" value="ECO:0007669"/>
    <property type="project" value="TreeGrafter"/>
</dbReference>
<feature type="domain" description="PHP" evidence="1">
    <location>
        <begin position="4"/>
        <end position="69"/>
    </location>
</feature>
<accession>A0A1F2WKC3</accession>
<protein>
    <recommendedName>
        <fullName evidence="1">PHP domain-containing protein</fullName>
    </recommendedName>
</protein>
<dbReference type="InterPro" id="IPR016195">
    <property type="entry name" value="Pol/histidinol_Pase-like"/>
</dbReference>
<proteinExistence type="predicted"/>
<evidence type="ECO:0000313" key="3">
    <source>
        <dbReference type="Proteomes" id="UP000177876"/>
    </source>
</evidence>
<dbReference type="PANTHER" id="PTHR42924">
    <property type="entry name" value="EXONUCLEASE"/>
    <property type="match status" value="1"/>
</dbReference>
<dbReference type="CDD" id="cd07432">
    <property type="entry name" value="PHP_HisPPase"/>
    <property type="match status" value="1"/>
</dbReference>
<dbReference type="PANTHER" id="PTHR42924:SF3">
    <property type="entry name" value="POLYMERASE_HISTIDINOL PHOSPHATASE N-TERMINAL DOMAIN-CONTAINING PROTEIN"/>
    <property type="match status" value="1"/>
</dbReference>
<name>A0A1F2WKC3_9ACTN</name>
<dbReference type="STRING" id="1797197.A2Y75_07585"/>
<comment type="caution">
    <text evidence="2">The sequence shown here is derived from an EMBL/GenBank/DDBJ whole genome shotgun (WGS) entry which is preliminary data.</text>
</comment>
<evidence type="ECO:0000259" key="1">
    <source>
        <dbReference type="Pfam" id="PF02811"/>
    </source>
</evidence>
<dbReference type="Gene3D" id="3.20.20.140">
    <property type="entry name" value="Metal-dependent hydrolases"/>
    <property type="match status" value="1"/>
</dbReference>
<evidence type="ECO:0000313" key="2">
    <source>
        <dbReference type="EMBL" id="OFW57283.1"/>
    </source>
</evidence>
<reference evidence="2 3" key="1">
    <citation type="journal article" date="2016" name="Nat. Commun.">
        <title>Thousands of microbial genomes shed light on interconnected biogeochemical processes in an aquifer system.</title>
        <authorList>
            <person name="Anantharaman K."/>
            <person name="Brown C.T."/>
            <person name="Hug L.A."/>
            <person name="Sharon I."/>
            <person name="Castelle C.J."/>
            <person name="Probst A.J."/>
            <person name="Thomas B.C."/>
            <person name="Singh A."/>
            <person name="Wilkins M.J."/>
            <person name="Karaoz U."/>
            <person name="Brodie E.L."/>
            <person name="Williams K.H."/>
            <person name="Hubbard S.S."/>
            <person name="Banfield J.F."/>
        </authorList>
    </citation>
    <scope>NUCLEOTIDE SEQUENCE [LARGE SCALE GENOMIC DNA]</scope>
</reference>
<organism evidence="2 3">
    <name type="scientific">Candidatus Solincola sediminis</name>
    <dbReference type="NCBI Taxonomy" id="1797199"/>
    <lineage>
        <taxon>Bacteria</taxon>
        <taxon>Bacillati</taxon>
        <taxon>Actinomycetota</taxon>
        <taxon>Candidatus Geothermincolia</taxon>
        <taxon>Candidatus Geothermincolales</taxon>
        <taxon>Candidatus Geothermincolaceae</taxon>
        <taxon>Candidatus Solincola</taxon>
    </lineage>
</organism>
<dbReference type="Proteomes" id="UP000177876">
    <property type="component" value="Unassembled WGS sequence"/>
</dbReference>
<gene>
    <name evidence="2" type="ORF">A2Y75_07585</name>
</gene>